<organism evidence="10 11">
    <name type="scientific">Acinetobacter pseudolwoffii</name>
    <dbReference type="NCBI Taxonomy" id="2053287"/>
    <lineage>
        <taxon>Bacteria</taxon>
        <taxon>Pseudomonadati</taxon>
        <taxon>Pseudomonadota</taxon>
        <taxon>Gammaproteobacteria</taxon>
        <taxon>Moraxellales</taxon>
        <taxon>Moraxellaceae</taxon>
        <taxon>Acinetobacter</taxon>
    </lineage>
</organism>
<dbReference type="InterPro" id="IPR050482">
    <property type="entry name" value="Sensor_HK_TwoCompSys"/>
</dbReference>
<evidence type="ECO:0000313" key="10">
    <source>
        <dbReference type="EMBL" id="PJI34159.1"/>
    </source>
</evidence>
<feature type="domain" description="Histidine kinase" evidence="9">
    <location>
        <begin position="446"/>
        <end position="639"/>
    </location>
</feature>
<feature type="transmembrane region" description="Helical" evidence="7">
    <location>
        <begin position="259"/>
        <end position="280"/>
    </location>
</feature>
<keyword evidence="10" id="KW-0067">ATP-binding</keyword>
<evidence type="ECO:0000256" key="2">
    <source>
        <dbReference type="ARBA" id="ARBA00012438"/>
    </source>
</evidence>
<feature type="transmembrane region" description="Helical" evidence="7">
    <location>
        <begin position="316"/>
        <end position="340"/>
    </location>
</feature>
<keyword evidence="6" id="KW-0175">Coiled coil</keyword>
<comment type="caution">
    <text evidence="10">The sequence shown here is derived from an EMBL/GenBank/DDBJ whole genome shotgun (WGS) entry which is preliminary data.</text>
</comment>
<evidence type="ECO:0000256" key="3">
    <source>
        <dbReference type="ARBA" id="ARBA00022679"/>
    </source>
</evidence>
<dbReference type="PROSITE" id="PS50109">
    <property type="entry name" value="HIS_KIN"/>
    <property type="match status" value="1"/>
</dbReference>
<dbReference type="SUPFAM" id="SSF55874">
    <property type="entry name" value="ATPase domain of HSP90 chaperone/DNA topoisomerase II/histidine kinase"/>
    <property type="match status" value="1"/>
</dbReference>
<evidence type="ECO:0000313" key="11">
    <source>
        <dbReference type="Proteomes" id="UP000242351"/>
    </source>
</evidence>
<dbReference type="GO" id="GO:0005524">
    <property type="term" value="F:ATP binding"/>
    <property type="evidence" value="ECO:0007669"/>
    <property type="project" value="UniProtKB-KW"/>
</dbReference>
<keyword evidence="4" id="KW-0418">Kinase</keyword>
<dbReference type="AlphaFoldDB" id="A0A2H9UR11"/>
<dbReference type="PANTHER" id="PTHR24421:SF10">
    <property type="entry name" value="NITRATE_NITRITE SENSOR PROTEIN NARQ"/>
    <property type="match status" value="1"/>
</dbReference>
<reference evidence="10 11" key="1">
    <citation type="submission" date="2017-11" db="EMBL/GenBank/DDBJ databases">
        <authorList>
            <person name="Han C.G."/>
        </authorList>
    </citation>
    <scope>NUCLEOTIDE SEQUENCE [LARGE SCALE GENOMIC DNA]</scope>
    <source>
        <strain evidence="10 11">ANC 5347</strain>
    </source>
</reference>
<evidence type="ECO:0000256" key="1">
    <source>
        <dbReference type="ARBA" id="ARBA00000085"/>
    </source>
</evidence>
<feature type="transmembrane region" description="Helical" evidence="7">
    <location>
        <begin position="229"/>
        <end position="247"/>
    </location>
</feature>
<feature type="transmembrane region" description="Helical" evidence="7">
    <location>
        <begin position="347"/>
        <end position="367"/>
    </location>
</feature>
<dbReference type="EC" id="2.7.13.3" evidence="2"/>
<keyword evidence="7" id="KW-0812">Transmembrane</keyword>
<keyword evidence="3" id="KW-0808">Transferase</keyword>
<protein>
    <recommendedName>
        <fullName evidence="2">histidine kinase</fullName>
        <ecNumber evidence="2">2.7.13.3</ecNumber>
    </recommendedName>
</protein>
<dbReference type="InterPro" id="IPR005467">
    <property type="entry name" value="His_kinase_dom"/>
</dbReference>
<evidence type="ECO:0000256" key="5">
    <source>
        <dbReference type="ARBA" id="ARBA00023012"/>
    </source>
</evidence>
<name>A0A2H9UR11_9GAMM</name>
<dbReference type="SMART" id="SM00387">
    <property type="entry name" value="HATPase_c"/>
    <property type="match status" value="1"/>
</dbReference>
<keyword evidence="8" id="KW-0732">Signal</keyword>
<keyword evidence="10" id="KW-0547">Nucleotide-binding</keyword>
<feature type="coiled-coil region" evidence="6">
    <location>
        <begin position="396"/>
        <end position="444"/>
    </location>
</feature>
<reference evidence="10 11" key="2">
    <citation type="submission" date="2017-12" db="EMBL/GenBank/DDBJ databases">
        <title>Revising the taxonomy of the Acinetobacter lwoffii group: the description of Acinetobacter pseudolwoffii sp. nov. and emended description of Acinetobacter lwoffii.</title>
        <authorList>
            <person name="Nemec A."/>
        </authorList>
    </citation>
    <scope>NUCLEOTIDE SEQUENCE [LARGE SCALE GENOMIC DNA]</scope>
    <source>
        <strain evidence="10 11">ANC 5347</strain>
    </source>
</reference>
<evidence type="ECO:0000256" key="4">
    <source>
        <dbReference type="ARBA" id="ARBA00022777"/>
    </source>
</evidence>
<dbReference type="InterPro" id="IPR008979">
    <property type="entry name" value="Galactose-bd-like_sf"/>
</dbReference>
<gene>
    <name evidence="10" type="ORF">CU320_02170</name>
</gene>
<feature type="signal peptide" evidence="8">
    <location>
        <begin position="1"/>
        <end position="35"/>
    </location>
</feature>
<dbReference type="PANTHER" id="PTHR24421">
    <property type="entry name" value="NITRATE/NITRITE SENSOR PROTEIN NARX-RELATED"/>
    <property type="match status" value="1"/>
</dbReference>
<feature type="transmembrane region" description="Helical" evidence="7">
    <location>
        <begin position="201"/>
        <end position="222"/>
    </location>
</feature>
<accession>A0A2H9UR11</accession>
<evidence type="ECO:0000256" key="6">
    <source>
        <dbReference type="SAM" id="Coils"/>
    </source>
</evidence>
<keyword evidence="5" id="KW-0902">Two-component regulatory system</keyword>
<keyword evidence="7" id="KW-0472">Membrane</keyword>
<sequence>MHPARSGSRQRQRLQWIGILLFCCWLCLLSGMSQAQDHFQVNDLCDVKIDYIQKVQVQNPSQMPASGWQSVSLPDNWQRNWKDYHGGAWYKIVWNWSCQDNIRLAEPIAFSIDYINSAGAVFLNGDLLWSDQHLQEPLSKSWNMPRYWILPISGLNKGSNEILVYVQGYSFQNAGLGKIEFNNVLVNSQKHLGEIWDRRTLFQMNMIFSAMIGIICFIVWQFRRSETTFGWLALSSFLWILFISNVLTTESFPFRSSIAASKANMLCFIAYIHCFSLYLIRFLKQRFKYVERGFILITLLFALLIVMSSLDYLGQILGTAFIFYVGLFISCIIYVSYYAIKTRNGEYLFLMLCLWGILLCVIVDLIILSQTAISDFSPLSPYTSPIITLFVVLIMATRLNRNVRKIEKFNSQLERKVQQVSADLNKSLNDKHQLELDNVRLQERINLSHELHDGLGGSIVRSMILVDQSTDSIPNRQFLSMLKLLRDDLRQIIDSGSSIENKVPETPLLWIAPVRYRFTQLLEEINIEVEWLFPKVWQREPTALQCLTLIRVVEESLTNIIKHSQASQAKVSLEYFLPHQLTLSIQDNGVGFDAEIVQKNGLSIGMRSMKMRVERMGGVFQIESEKGHTVIQVVLELYQP</sequence>
<dbReference type="SUPFAM" id="SSF49785">
    <property type="entry name" value="Galactose-binding domain-like"/>
    <property type="match status" value="1"/>
</dbReference>
<dbReference type="GO" id="GO:0000160">
    <property type="term" value="P:phosphorelay signal transduction system"/>
    <property type="evidence" value="ECO:0007669"/>
    <property type="project" value="UniProtKB-KW"/>
</dbReference>
<dbReference type="RefSeq" id="WP_100357132.1">
    <property type="nucleotide sequence ID" value="NZ_PGOZ01000001.1"/>
</dbReference>
<evidence type="ECO:0000256" key="7">
    <source>
        <dbReference type="SAM" id="Phobius"/>
    </source>
</evidence>
<feature type="transmembrane region" description="Helical" evidence="7">
    <location>
        <begin position="292"/>
        <end position="310"/>
    </location>
</feature>
<evidence type="ECO:0000259" key="9">
    <source>
        <dbReference type="PROSITE" id="PS50109"/>
    </source>
</evidence>
<dbReference type="InterPro" id="IPR003594">
    <property type="entry name" value="HATPase_dom"/>
</dbReference>
<evidence type="ECO:0000256" key="8">
    <source>
        <dbReference type="SAM" id="SignalP"/>
    </source>
</evidence>
<dbReference type="EMBL" id="PGOZ01000001">
    <property type="protein sequence ID" value="PJI34159.1"/>
    <property type="molecule type" value="Genomic_DNA"/>
</dbReference>
<feature type="chain" id="PRO_5014166484" description="histidine kinase" evidence="8">
    <location>
        <begin position="36"/>
        <end position="640"/>
    </location>
</feature>
<feature type="transmembrane region" description="Helical" evidence="7">
    <location>
        <begin position="379"/>
        <end position="399"/>
    </location>
</feature>
<dbReference type="Pfam" id="PF02518">
    <property type="entry name" value="HATPase_c"/>
    <property type="match status" value="1"/>
</dbReference>
<dbReference type="GO" id="GO:0004673">
    <property type="term" value="F:protein histidine kinase activity"/>
    <property type="evidence" value="ECO:0007669"/>
    <property type="project" value="UniProtKB-EC"/>
</dbReference>
<dbReference type="Proteomes" id="UP000242351">
    <property type="component" value="Unassembled WGS sequence"/>
</dbReference>
<keyword evidence="7" id="KW-1133">Transmembrane helix</keyword>
<proteinExistence type="predicted"/>
<dbReference type="CDD" id="cd16917">
    <property type="entry name" value="HATPase_UhpB-NarQ-NarX-like"/>
    <property type="match status" value="1"/>
</dbReference>
<dbReference type="Gene3D" id="2.60.120.260">
    <property type="entry name" value="Galactose-binding domain-like"/>
    <property type="match status" value="1"/>
</dbReference>
<dbReference type="InterPro" id="IPR036890">
    <property type="entry name" value="HATPase_C_sf"/>
</dbReference>
<comment type="catalytic activity">
    <reaction evidence="1">
        <text>ATP + protein L-histidine = ADP + protein N-phospho-L-histidine.</text>
        <dbReference type="EC" id="2.7.13.3"/>
    </reaction>
</comment>
<dbReference type="Gene3D" id="3.30.565.10">
    <property type="entry name" value="Histidine kinase-like ATPase, C-terminal domain"/>
    <property type="match status" value="1"/>
</dbReference>